<dbReference type="AlphaFoldDB" id="A0A379C5N1"/>
<dbReference type="Proteomes" id="UP000255517">
    <property type="component" value="Unassembled WGS sequence"/>
</dbReference>
<feature type="compositionally biased region" description="Low complexity" evidence="1">
    <location>
        <begin position="23"/>
        <end position="40"/>
    </location>
</feature>
<proteinExistence type="predicted"/>
<reference evidence="2 3" key="1">
    <citation type="submission" date="2018-06" db="EMBL/GenBank/DDBJ databases">
        <authorList>
            <consortium name="Pathogen Informatics"/>
            <person name="Doyle S."/>
        </authorList>
    </citation>
    <scope>NUCLEOTIDE SEQUENCE [LARGE SCALE GENOMIC DNA]</scope>
    <source>
        <strain evidence="2 3">NCTC13149</strain>
    </source>
</reference>
<gene>
    <name evidence="2" type="ORF">NCTC13149_00729</name>
</gene>
<dbReference type="STRING" id="1122949.GCA_000378725_01727"/>
<protein>
    <submittedName>
        <fullName evidence="2">Uncharacterized protein</fullName>
    </submittedName>
</protein>
<dbReference type="NCBIfam" id="NF038159">
    <property type="entry name" value="lanthi_III_b"/>
    <property type="match status" value="1"/>
</dbReference>
<evidence type="ECO:0000313" key="3">
    <source>
        <dbReference type="Proteomes" id="UP000255517"/>
    </source>
</evidence>
<evidence type="ECO:0000313" key="2">
    <source>
        <dbReference type="EMBL" id="SUB56916.1"/>
    </source>
</evidence>
<dbReference type="RefSeq" id="WP_199820644.1">
    <property type="nucleotide sequence ID" value="NZ_UGSZ01000001.1"/>
</dbReference>
<name>A0A379C5N1_9FIRM</name>
<accession>A0A379C5N1</accession>
<evidence type="ECO:0000256" key="1">
    <source>
        <dbReference type="SAM" id="MobiDB-lite"/>
    </source>
</evidence>
<feature type="region of interest" description="Disordered" evidence="1">
    <location>
        <begin position="1"/>
        <end position="40"/>
    </location>
</feature>
<dbReference type="EMBL" id="UGSZ01000001">
    <property type="protein sequence ID" value="SUB56916.1"/>
    <property type="molecule type" value="Genomic_DNA"/>
</dbReference>
<sequence length="40" mass="4417">MSNKILKLQEMKANESKVVSRKSSQSNSCNTRSSISIACK</sequence>
<organism evidence="2 3">
    <name type="scientific">Peptoniphilus lacrimalis</name>
    <dbReference type="NCBI Taxonomy" id="33031"/>
    <lineage>
        <taxon>Bacteria</taxon>
        <taxon>Bacillati</taxon>
        <taxon>Bacillota</taxon>
        <taxon>Tissierellia</taxon>
        <taxon>Tissierellales</taxon>
        <taxon>Peptoniphilaceae</taxon>
        <taxon>Peptoniphilus</taxon>
    </lineage>
</organism>